<sequence>MVEIAQVRAWAVVFCWLALAAGAALAAPAQGAAQGAAQVAGSADRILVNGTVLTMDAADGIAQAIALRGDRIAAVGTDREIRRLAGPHAEVIDLGGRTVIPGLIDTHIHAIRGGQSYAFETYWHEGETTSLAAGLEQLRQTALARGPGKWVAVTGSWHPDQFVEKRAPTSAELTALLPDNPAYVQYLYDYAVVNARAIEVLGLERADTLPAGVRAERDAQGRLTGRIVGAIRPLSALFGRILAQSNVDAKASLATFFGRLNSLGVTALIDPTAGPGQAYDPLFALWRENRLSLRVGYRIPTMVAGNEAEWFRNTLAYLPPFLGDGKLRFLGPGEMLVFGMDDGVKMGPGFQPDAKDRAELLKVASFAASRGYPVEIHAYTDDAASAILDVFEEVARTHDLGKLRWAMAHLNTGKPETFRRMKALGLAYTVQMGPYFEAGAIGHANDHHVAESAPPVRLALRQGLKVAGGTDATRIGIPGVWRALEFHVGGYAIGKAVRRREDFRLTRLEALRLYTANAAWISFDENARGTLEAGKLADLAVLDKPYLSVPVEEIHRIRSVLTMVDGKVVHAEGGFAGLKGR</sequence>
<dbReference type="Proteomes" id="UP000325743">
    <property type="component" value="Chromosome 1"/>
</dbReference>
<organism evidence="3 4">
    <name type="scientific">Cupriavidus oxalaticus</name>
    <dbReference type="NCBI Taxonomy" id="96344"/>
    <lineage>
        <taxon>Bacteria</taxon>
        <taxon>Pseudomonadati</taxon>
        <taxon>Pseudomonadota</taxon>
        <taxon>Betaproteobacteria</taxon>
        <taxon>Burkholderiales</taxon>
        <taxon>Burkholderiaceae</taxon>
        <taxon>Cupriavidus</taxon>
    </lineage>
</organism>
<proteinExistence type="predicted"/>
<name>A0A5P3VCE1_9BURK</name>
<dbReference type="PANTHER" id="PTHR22642:SF21">
    <property type="entry name" value="PERIPLASMIC PROTEIN"/>
    <property type="match status" value="1"/>
</dbReference>
<dbReference type="AlphaFoldDB" id="A0A5P3VCE1"/>
<feature type="domain" description="Amidohydrolase 3" evidence="2">
    <location>
        <begin position="90"/>
        <end position="570"/>
    </location>
</feature>
<dbReference type="Pfam" id="PF07969">
    <property type="entry name" value="Amidohydro_3"/>
    <property type="match status" value="1"/>
</dbReference>
<dbReference type="SUPFAM" id="SSF51338">
    <property type="entry name" value="Composite domain of metallo-dependent hydrolases"/>
    <property type="match status" value="1"/>
</dbReference>
<dbReference type="RefSeq" id="WP_151069666.1">
    <property type="nucleotide sequence ID" value="NZ_CP032518.1"/>
</dbReference>
<feature type="chain" id="PRO_5024872267" evidence="1">
    <location>
        <begin position="27"/>
        <end position="581"/>
    </location>
</feature>
<accession>A0A5P3VCE1</accession>
<dbReference type="InterPro" id="IPR011059">
    <property type="entry name" value="Metal-dep_hydrolase_composite"/>
</dbReference>
<dbReference type="PANTHER" id="PTHR22642">
    <property type="entry name" value="IMIDAZOLONEPROPIONASE"/>
    <property type="match status" value="1"/>
</dbReference>
<evidence type="ECO:0000256" key="1">
    <source>
        <dbReference type="SAM" id="SignalP"/>
    </source>
</evidence>
<dbReference type="InterPro" id="IPR033932">
    <property type="entry name" value="YtcJ-like"/>
</dbReference>
<dbReference type="Gene3D" id="2.30.40.10">
    <property type="entry name" value="Urease, subunit C, domain 1"/>
    <property type="match status" value="1"/>
</dbReference>
<keyword evidence="1" id="KW-0732">Signal</keyword>
<protein>
    <submittedName>
        <fullName evidence="3">Amidohydrolase</fullName>
    </submittedName>
</protein>
<dbReference type="GO" id="GO:0016810">
    <property type="term" value="F:hydrolase activity, acting on carbon-nitrogen (but not peptide) bonds"/>
    <property type="evidence" value="ECO:0007669"/>
    <property type="project" value="InterPro"/>
</dbReference>
<dbReference type="InterPro" id="IPR013108">
    <property type="entry name" value="Amidohydro_3"/>
</dbReference>
<dbReference type="SUPFAM" id="SSF51556">
    <property type="entry name" value="Metallo-dependent hydrolases"/>
    <property type="match status" value="1"/>
</dbReference>
<dbReference type="CDD" id="cd01300">
    <property type="entry name" value="YtcJ_like"/>
    <property type="match status" value="1"/>
</dbReference>
<evidence type="ECO:0000313" key="4">
    <source>
        <dbReference type="Proteomes" id="UP000325743"/>
    </source>
</evidence>
<dbReference type="EMBL" id="CP032518">
    <property type="protein sequence ID" value="QEZ43505.1"/>
    <property type="molecule type" value="Genomic_DNA"/>
</dbReference>
<gene>
    <name evidence="3" type="ORF">D2917_04160</name>
</gene>
<evidence type="ECO:0000259" key="2">
    <source>
        <dbReference type="Pfam" id="PF07969"/>
    </source>
</evidence>
<keyword evidence="3" id="KW-0378">Hydrolase</keyword>
<reference evidence="3 4" key="1">
    <citation type="submission" date="2018-09" db="EMBL/GenBank/DDBJ databases">
        <title>Complete genome sequence of Cupriavidus oxalaticus T2, a bacterium capable of phenol tolerance and degradation.</title>
        <authorList>
            <person name="Yan J."/>
        </authorList>
    </citation>
    <scope>NUCLEOTIDE SEQUENCE [LARGE SCALE GENOMIC DNA]</scope>
    <source>
        <strain evidence="3 4">T2</strain>
    </source>
</reference>
<dbReference type="Gene3D" id="3.20.20.140">
    <property type="entry name" value="Metal-dependent hydrolases"/>
    <property type="match status" value="1"/>
</dbReference>
<dbReference type="InterPro" id="IPR032466">
    <property type="entry name" value="Metal_Hydrolase"/>
</dbReference>
<evidence type="ECO:0000313" key="3">
    <source>
        <dbReference type="EMBL" id="QEZ43505.1"/>
    </source>
</evidence>
<feature type="signal peptide" evidence="1">
    <location>
        <begin position="1"/>
        <end position="26"/>
    </location>
</feature>
<dbReference type="Gene3D" id="3.10.310.70">
    <property type="match status" value="1"/>
</dbReference>